<protein>
    <recommendedName>
        <fullName evidence="5">Carbon monoxide dehydrogenase subunit G</fullName>
    </recommendedName>
</protein>
<dbReference type="KEGG" id="smao:CAG99_12560"/>
<name>A0A1W7CY07_9ACTN</name>
<accession>A0A1W7CY07</accession>
<dbReference type="AlphaFoldDB" id="A0A1W7CY07"/>
<evidence type="ECO:0000313" key="4">
    <source>
        <dbReference type="Proteomes" id="UP000194218"/>
    </source>
</evidence>
<dbReference type="EMBL" id="CP021121">
    <property type="protein sequence ID" value="ARQ69587.1"/>
    <property type="molecule type" value="Genomic_DNA"/>
</dbReference>
<evidence type="ECO:0000256" key="2">
    <source>
        <dbReference type="SAM" id="Phobius"/>
    </source>
</evidence>
<dbReference type="Pfam" id="PF06240">
    <property type="entry name" value="COXG"/>
    <property type="match status" value="1"/>
</dbReference>
<evidence type="ECO:0008006" key="5">
    <source>
        <dbReference type="Google" id="ProtNLM"/>
    </source>
</evidence>
<evidence type="ECO:0000313" key="3">
    <source>
        <dbReference type="EMBL" id="ARQ69587.1"/>
    </source>
</evidence>
<evidence type="ECO:0000256" key="1">
    <source>
        <dbReference type="SAM" id="MobiDB-lite"/>
    </source>
</evidence>
<sequence length="311" mass="32547">MEHEVFLPYSADAVRRVFAAPERMARCVPGLHPDPETDPAAPAGRLRVRIGSSSITYRGSMTFAVDDGRLTVEARGTEARGDGEISLVLGAVAREEEGGGTTVAFQGTVRGEGRIGTFDAAQREAAGRRLLDRFAEALAEELADAEETGPDEAAPAVGGIGEPEDNERVIPGIPAAPEPEPEPGSRPVPGAESTARRADVPEPDIDFTSGADPDERAGLGGELGLGHGIGAPYDDEEDAVLPEPEADFARRTMIGRSAEEVDHAPPRGRYAPEPSPDGETGAAAALRWAAPAAALALATAVVLTRALRRRR</sequence>
<proteinExistence type="predicted"/>
<gene>
    <name evidence="3" type="ORF">CAG99_12560</name>
</gene>
<organism evidence="3 4">
    <name type="scientific">Streptomyces marincola</name>
    <dbReference type="NCBI Taxonomy" id="2878388"/>
    <lineage>
        <taxon>Bacteria</taxon>
        <taxon>Bacillati</taxon>
        <taxon>Actinomycetota</taxon>
        <taxon>Actinomycetes</taxon>
        <taxon>Kitasatosporales</taxon>
        <taxon>Streptomycetaceae</taxon>
        <taxon>Streptomyces</taxon>
    </lineage>
</organism>
<dbReference type="InterPro" id="IPR010419">
    <property type="entry name" value="CO_DH_gsu"/>
</dbReference>
<keyword evidence="2" id="KW-0472">Membrane</keyword>
<dbReference type="OrthoDB" id="4350688at2"/>
<dbReference type="PANTHER" id="PTHR38588:SF1">
    <property type="entry name" value="BLL0334 PROTEIN"/>
    <property type="match status" value="1"/>
</dbReference>
<keyword evidence="4" id="KW-1185">Reference proteome</keyword>
<feature type="region of interest" description="Disordered" evidence="1">
    <location>
        <begin position="142"/>
        <end position="237"/>
    </location>
</feature>
<feature type="region of interest" description="Disordered" evidence="1">
    <location>
        <begin position="256"/>
        <end position="282"/>
    </location>
</feature>
<feature type="compositionally biased region" description="Pro residues" evidence="1">
    <location>
        <begin position="174"/>
        <end position="186"/>
    </location>
</feature>
<keyword evidence="2" id="KW-1133">Transmembrane helix</keyword>
<feature type="transmembrane region" description="Helical" evidence="2">
    <location>
        <begin position="288"/>
        <end position="307"/>
    </location>
</feature>
<dbReference type="PANTHER" id="PTHR38588">
    <property type="entry name" value="BLL0334 PROTEIN"/>
    <property type="match status" value="1"/>
</dbReference>
<dbReference type="Gene3D" id="3.30.530.20">
    <property type="match status" value="1"/>
</dbReference>
<dbReference type="InterPro" id="IPR023393">
    <property type="entry name" value="START-like_dom_sf"/>
</dbReference>
<feature type="compositionally biased region" description="Gly residues" evidence="1">
    <location>
        <begin position="218"/>
        <end position="229"/>
    </location>
</feature>
<reference evidence="3 4" key="1">
    <citation type="submission" date="2017-05" db="EMBL/GenBank/DDBJ databases">
        <title>Complete genome sequence of Streptomyces sp. SCSIO 03032 revealed the diverse biosynthetic pathways for its bioactive secondary metabolites.</title>
        <authorList>
            <person name="Ma L."/>
            <person name="Zhu Y."/>
            <person name="Zhang W."/>
            <person name="Zhang G."/>
            <person name="Tian X."/>
            <person name="Zhang S."/>
            <person name="Zhang C."/>
        </authorList>
    </citation>
    <scope>NUCLEOTIDE SEQUENCE [LARGE SCALE GENOMIC DNA]</scope>
    <source>
        <strain evidence="3 4">SCSIO 03032</strain>
    </source>
</reference>
<dbReference type="Proteomes" id="UP000194218">
    <property type="component" value="Chromosome"/>
</dbReference>
<dbReference type="RefSeq" id="WP_086159417.1">
    <property type="nucleotide sequence ID" value="NZ_CP021121.1"/>
</dbReference>
<dbReference type="SUPFAM" id="SSF55961">
    <property type="entry name" value="Bet v1-like"/>
    <property type="match status" value="1"/>
</dbReference>
<keyword evidence="2" id="KW-0812">Transmembrane</keyword>